<feature type="domain" description="EamA" evidence="7">
    <location>
        <begin position="153"/>
        <end position="286"/>
    </location>
</feature>
<dbReference type="OrthoDB" id="7743310at2"/>
<feature type="transmembrane region" description="Helical" evidence="6">
    <location>
        <begin position="269"/>
        <end position="289"/>
    </location>
</feature>
<dbReference type="AlphaFoldDB" id="A0A2R8AB06"/>
<dbReference type="InterPro" id="IPR037185">
    <property type="entry name" value="EmrE-like"/>
</dbReference>
<feature type="transmembrane region" description="Helical" evidence="6">
    <location>
        <begin position="150"/>
        <end position="168"/>
    </location>
</feature>
<evidence type="ECO:0000313" key="8">
    <source>
        <dbReference type="EMBL" id="SPF29424.1"/>
    </source>
</evidence>
<evidence type="ECO:0000256" key="3">
    <source>
        <dbReference type="ARBA" id="ARBA00022692"/>
    </source>
</evidence>
<dbReference type="RefSeq" id="WP_108782126.1">
    <property type="nucleotide sequence ID" value="NZ_OMKW01000002.1"/>
</dbReference>
<evidence type="ECO:0000259" key="7">
    <source>
        <dbReference type="Pfam" id="PF00892"/>
    </source>
</evidence>
<dbReference type="InterPro" id="IPR000620">
    <property type="entry name" value="EamA_dom"/>
</dbReference>
<sequence>MTESTKGWIAVVITLLIWASFLIVTRAAAAANLTPADVGLLRFLPAALLFAPVWLKRSPLPEGARPHHIITIALTGGFAFVFLLSSGLQFAPVADSGVFAPSMLPLYVAVLSYFWLGERFGPVRLTGFALILIGAVGIGGWEALTNAESGAWRGHLLISAASLLWGIYTVIFRKSGIEPVAAAAMICFWSALAFIALAVIMPLNIPETAPDTLALHIVMQGVLSGFVSTITYGYALSRIAPSKVAACAALVPILAALGGLVILGEPIGMVKWIGIGVVASGVLLASGVWRLKS</sequence>
<feature type="transmembrane region" description="Helical" evidence="6">
    <location>
        <begin position="123"/>
        <end position="144"/>
    </location>
</feature>
<dbReference type="EMBL" id="OMKW01000002">
    <property type="protein sequence ID" value="SPF29424.1"/>
    <property type="molecule type" value="Genomic_DNA"/>
</dbReference>
<dbReference type="PANTHER" id="PTHR32322">
    <property type="entry name" value="INNER MEMBRANE TRANSPORTER"/>
    <property type="match status" value="1"/>
</dbReference>
<dbReference type="InterPro" id="IPR050638">
    <property type="entry name" value="AA-Vitamin_Transporters"/>
</dbReference>
<feature type="transmembrane region" description="Helical" evidence="6">
    <location>
        <begin position="39"/>
        <end position="55"/>
    </location>
</feature>
<dbReference type="Proteomes" id="UP000244932">
    <property type="component" value="Unassembled WGS sequence"/>
</dbReference>
<accession>A0A2R8AB06</accession>
<evidence type="ECO:0000313" key="9">
    <source>
        <dbReference type="Proteomes" id="UP000244932"/>
    </source>
</evidence>
<dbReference type="GO" id="GO:0016020">
    <property type="term" value="C:membrane"/>
    <property type="evidence" value="ECO:0007669"/>
    <property type="project" value="UniProtKB-SubCell"/>
</dbReference>
<keyword evidence="3 6" id="KW-0812">Transmembrane</keyword>
<proteinExistence type="inferred from homology"/>
<keyword evidence="5 6" id="KW-0472">Membrane</keyword>
<dbReference type="PANTHER" id="PTHR32322:SF2">
    <property type="entry name" value="EAMA DOMAIN-CONTAINING PROTEIN"/>
    <property type="match status" value="1"/>
</dbReference>
<comment type="subcellular location">
    <subcellularLocation>
        <location evidence="1">Membrane</location>
        <topology evidence="1">Multi-pass membrane protein</topology>
    </subcellularLocation>
</comment>
<evidence type="ECO:0000256" key="6">
    <source>
        <dbReference type="SAM" id="Phobius"/>
    </source>
</evidence>
<evidence type="ECO:0000256" key="1">
    <source>
        <dbReference type="ARBA" id="ARBA00004141"/>
    </source>
</evidence>
<name>A0A2R8AB06_9RHOB</name>
<dbReference type="Pfam" id="PF00892">
    <property type="entry name" value="EamA"/>
    <property type="match status" value="2"/>
</dbReference>
<keyword evidence="4 6" id="KW-1133">Transmembrane helix</keyword>
<keyword evidence="9" id="KW-1185">Reference proteome</keyword>
<feature type="transmembrane region" description="Helical" evidence="6">
    <location>
        <begin position="180"/>
        <end position="201"/>
    </location>
</feature>
<evidence type="ECO:0000256" key="2">
    <source>
        <dbReference type="ARBA" id="ARBA00007362"/>
    </source>
</evidence>
<protein>
    <recommendedName>
        <fullName evidence="7">EamA domain-containing protein</fullName>
    </recommendedName>
</protein>
<dbReference type="Gene3D" id="1.10.3730.20">
    <property type="match status" value="2"/>
</dbReference>
<gene>
    <name evidence="8" type="ORF">POI8812_01734</name>
</gene>
<comment type="similarity">
    <text evidence="2">Belongs to the EamA transporter family.</text>
</comment>
<feature type="transmembrane region" description="Helical" evidence="6">
    <location>
        <begin position="97"/>
        <end position="116"/>
    </location>
</feature>
<feature type="domain" description="EamA" evidence="7">
    <location>
        <begin position="6"/>
        <end position="138"/>
    </location>
</feature>
<feature type="transmembrane region" description="Helical" evidence="6">
    <location>
        <begin position="213"/>
        <end position="232"/>
    </location>
</feature>
<feature type="transmembrane region" description="Helical" evidence="6">
    <location>
        <begin position="67"/>
        <end position="91"/>
    </location>
</feature>
<feature type="transmembrane region" description="Helical" evidence="6">
    <location>
        <begin position="244"/>
        <end position="263"/>
    </location>
</feature>
<dbReference type="SUPFAM" id="SSF103481">
    <property type="entry name" value="Multidrug resistance efflux transporter EmrE"/>
    <property type="match status" value="2"/>
</dbReference>
<evidence type="ECO:0000256" key="5">
    <source>
        <dbReference type="ARBA" id="ARBA00023136"/>
    </source>
</evidence>
<reference evidence="8 9" key="1">
    <citation type="submission" date="2018-03" db="EMBL/GenBank/DDBJ databases">
        <authorList>
            <person name="Keele B.F."/>
        </authorList>
    </citation>
    <scope>NUCLEOTIDE SEQUENCE [LARGE SCALE GENOMIC DNA]</scope>
    <source>
        <strain evidence="8 9">CeCT 8812</strain>
    </source>
</reference>
<evidence type="ECO:0000256" key="4">
    <source>
        <dbReference type="ARBA" id="ARBA00022989"/>
    </source>
</evidence>
<organism evidence="8 9">
    <name type="scientific">Pontivivens insulae</name>
    <dbReference type="NCBI Taxonomy" id="1639689"/>
    <lineage>
        <taxon>Bacteria</taxon>
        <taxon>Pseudomonadati</taxon>
        <taxon>Pseudomonadota</taxon>
        <taxon>Alphaproteobacteria</taxon>
        <taxon>Rhodobacterales</taxon>
        <taxon>Paracoccaceae</taxon>
        <taxon>Pontivivens</taxon>
    </lineage>
</organism>